<accession>G0QP60</accession>
<dbReference type="InParanoid" id="G0QP60"/>
<keyword evidence="1" id="KW-0175">Coiled coil</keyword>
<dbReference type="AlphaFoldDB" id="G0QP60"/>
<dbReference type="Proteomes" id="UP000008983">
    <property type="component" value="Unassembled WGS sequence"/>
</dbReference>
<dbReference type="RefSeq" id="XP_004036976.1">
    <property type="nucleotide sequence ID" value="XM_004036928.1"/>
</dbReference>
<reference evidence="2 3" key="1">
    <citation type="submission" date="2011-07" db="EMBL/GenBank/DDBJ databases">
        <authorList>
            <person name="Coyne R."/>
            <person name="Brami D."/>
            <person name="Johnson J."/>
            <person name="Hostetler J."/>
            <person name="Hannick L."/>
            <person name="Clark T."/>
            <person name="Cassidy-Hanley D."/>
            <person name="Inman J."/>
        </authorList>
    </citation>
    <scope>NUCLEOTIDE SEQUENCE [LARGE SCALE GENOMIC DNA]</scope>
    <source>
        <strain evidence="2 3">G5</strain>
    </source>
</reference>
<proteinExistence type="predicted"/>
<evidence type="ECO:0000256" key="1">
    <source>
        <dbReference type="SAM" id="Coils"/>
    </source>
</evidence>
<feature type="coiled-coil region" evidence="1">
    <location>
        <begin position="81"/>
        <end position="115"/>
    </location>
</feature>
<dbReference type="InterPro" id="IPR039889">
    <property type="entry name" value="CCD33"/>
</dbReference>
<dbReference type="GO" id="GO:0005777">
    <property type="term" value="C:peroxisome"/>
    <property type="evidence" value="ECO:0007669"/>
    <property type="project" value="TreeGrafter"/>
</dbReference>
<dbReference type="GeneID" id="14909159"/>
<name>G0QP60_ICHMU</name>
<evidence type="ECO:0000313" key="2">
    <source>
        <dbReference type="EMBL" id="EGR32990.1"/>
    </source>
</evidence>
<dbReference type="EMBL" id="GL983527">
    <property type="protein sequence ID" value="EGR32990.1"/>
    <property type="molecule type" value="Genomic_DNA"/>
</dbReference>
<keyword evidence="3" id="KW-1185">Reference proteome</keyword>
<dbReference type="PANTHER" id="PTHR21623:SF2">
    <property type="entry name" value="COILED-COIL DOMAIN-CONTAINING PROTEIN 33"/>
    <property type="match status" value="1"/>
</dbReference>
<protein>
    <submittedName>
        <fullName evidence="2">Uncharacterized protein</fullName>
    </submittedName>
</protein>
<evidence type="ECO:0000313" key="3">
    <source>
        <dbReference type="Proteomes" id="UP000008983"/>
    </source>
</evidence>
<gene>
    <name evidence="2" type="ORF">IMG5_064450</name>
</gene>
<organism evidence="2 3">
    <name type="scientific">Ichthyophthirius multifiliis</name>
    <name type="common">White spot disease agent</name>
    <name type="synonym">Ich</name>
    <dbReference type="NCBI Taxonomy" id="5932"/>
    <lineage>
        <taxon>Eukaryota</taxon>
        <taxon>Sar</taxon>
        <taxon>Alveolata</taxon>
        <taxon>Ciliophora</taxon>
        <taxon>Intramacronucleata</taxon>
        <taxon>Oligohymenophorea</taxon>
        <taxon>Hymenostomatida</taxon>
        <taxon>Ophryoglenina</taxon>
        <taxon>Ichthyophthirius</taxon>
    </lineage>
</organism>
<sequence>MTTLNFFPQCSINDVFYGGIGVFTIPMSVLDLSDLQNSTIGDEFRPSDESEKWLLLSRELSQKVELIHRMKKQFNDKNISLKQNGEEITDLRKSIKLLKNENNLLQKRINSEKRIEQQTKVTQEIRNMSEKQLVDNLIKVSTKYREEALRNEKFDEKIKEIYNQIIQAKHNQKECETLQNTLRSRVFGNGNSEIDRGKNEVLKLQNINKKIIDIVNQKQNNELNENYFDAQGELFQLERLRLYKKNIIQMRLKIQIKQDALSNLQIF</sequence>
<dbReference type="PANTHER" id="PTHR21623">
    <property type="entry name" value="SPERIOLIN-BINDING FACTOR"/>
    <property type="match status" value="1"/>
</dbReference>